<dbReference type="EMBL" id="CP020715">
    <property type="protein sequence ID" value="ARJ04085.1"/>
    <property type="molecule type" value="Genomic_DNA"/>
</dbReference>
<dbReference type="KEGG" id="cphy:B5808_01715"/>
<dbReference type="PROSITE" id="PS51257">
    <property type="entry name" value="PROKAR_LIPOPROTEIN"/>
    <property type="match status" value="1"/>
</dbReference>
<dbReference type="InterPro" id="IPR048054">
    <property type="entry name" value="PecA_C"/>
</dbReference>
<accession>A0A1X9LFV9</accession>
<dbReference type="Proteomes" id="UP000192775">
    <property type="component" value="Chromosome"/>
</dbReference>
<proteinExistence type="predicted"/>
<organism evidence="4 5">
    <name type="scientific">Cnuibacter physcomitrellae</name>
    <dbReference type="NCBI Taxonomy" id="1619308"/>
    <lineage>
        <taxon>Bacteria</taxon>
        <taxon>Bacillati</taxon>
        <taxon>Actinomycetota</taxon>
        <taxon>Actinomycetes</taxon>
        <taxon>Micrococcales</taxon>
        <taxon>Microbacteriaceae</taxon>
        <taxon>Cnuibacter</taxon>
    </lineage>
</organism>
<feature type="domain" description="PE cleavage protein A C-terminal" evidence="3">
    <location>
        <begin position="58"/>
        <end position="337"/>
    </location>
</feature>
<dbReference type="RefSeq" id="WP_085017897.1">
    <property type="nucleotide sequence ID" value="NZ_BMHD01000001.1"/>
</dbReference>
<name>A0A1X9LFV9_9MICO</name>
<keyword evidence="2" id="KW-0732">Signal</keyword>
<dbReference type="SUPFAM" id="SSF50630">
    <property type="entry name" value="Acid proteases"/>
    <property type="match status" value="1"/>
</dbReference>
<dbReference type="Gene3D" id="2.40.70.10">
    <property type="entry name" value="Acid Proteases"/>
    <property type="match status" value="1"/>
</dbReference>
<evidence type="ECO:0000256" key="1">
    <source>
        <dbReference type="SAM" id="MobiDB-lite"/>
    </source>
</evidence>
<feature type="signal peptide" evidence="2">
    <location>
        <begin position="1"/>
        <end position="25"/>
    </location>
</feature>
<evidence type="ECO:0000259" key="3">
    <source>
        <dbReference type="Pfam" id="PF20729"/>
    </source>
</evidence>
<evidence type="ECO:0000256" key="2">
    <source>
        <dbReference type="SAM" id="SignalP"/>
    </source>
</evidence>
<reference evidence="4 5" key="1">
    <citation type="submission" date="2017-04" db="EMBL/GenBank/DDBJ databases">
        <authorList>
            <person name="Afonso C.L."/>
            <person name="Miller P.J."/>
            <person name="Scott M.A."/>
            <person name="Spackman E."/>
            <person name="Goraichik I."/>
            <person name="Dimitrov K.M."/>
            <person name="Suarez D.L."/>
            <person name="Swayne D.E."/>
        </authorList>
    </citation>
    <scope>NUCLEOTIDE SEQUENCE [LARGE SCALE GENOMIC DNA]</scope>
    <source>
        <strain evidence="5">XA(T)</strain>
    </source>
</reference>
<gene>
    <name evidence="4" type="ORF">B5808_01715</name>
</gene>
<keyword evidence="5" id="KW-1185">Reference proteome</keyword>
<feature type="compositionally biased region" description="Polar residues" evidence="1">
    <location>
        <begin position="29"/>
        <end position="67"/>
    </location>
</feature>
<dbReference type="GO" id="GO:0004190">
    <property type="term" value="F:aspartic-type endopeptidase activity"/>
    <property type="evidence" value="ECO:0007669"/>
    <property type="project" value="InterPro"/>
</dbReference>
<feature type="region of interest" description="Disordered" evidence="1">
    <location>
        <begin position="29"/>
        <end position="70"/>
    </location>
</feature>
<dbReference type="Pfam" id="PF20729">
    <property type="entry name" value="PE-PGRS_C"/>
    <property type="match status" value="1"/>
</dbReference>
<feature type="chain" id="PRO_5039136036" description="PE cleavage protein A C-terminal domain-containing protein" evidence="2">
    <location>
        <begin position="26"/>
        <end position="350"/>
    </location>
</feature>
<dbReference type="AlphaFoldDB" id="A0A1X9LFV9"/>
<protein>
    <recommendedName>
        <fullName evidence="3">PE cleavage protein A C-terminal domain-containing protein</fullName>
    </recommendedName>
</protein>
<evidence type="ECO:0000313" key="4">
    <source>
        <dbReference type="EMBL" id="ARJ04085.1"/>
    </source>
</evidence>
<sequence length="350" mass="34278">MQTIAARSRRLLPATAAVAIAITLAGCSGSTPSATSSADDLESVSGSPTASPSTETVSVPLQSTTDSGAPRLEVEISVGGGAPFTVVLDTGSTGLFVSKSAVGSATTATGQSYTEDYVSSTLTSELATATVSIGGASTSSPMTLGLIESDDMGGIFGNAQGIMGVAPAEGAAAQAGLLSPFVQLAAPYDEGFTVDLTGGSTGTLTLGAPSPASGTISTPLTPLPSAPAAMPDAKLWAKDVDLCWTIATLAQACGPTDLDTGAPSLLLNSAVVTGVPAGSNGVLDAGQSIAIATPAGAPLWSLQTGTTAGVDLATLDALGSETSYNTGIAFFTNHVVAFDWATGQLLVTAT</sequence>
<evidence type="ECO:0000313" key="5">
    <source>
        <dbReference type="Proteomes" id="UP000192775"/>
    </source>
</evidence>
<dbReference type="InterPro" id="IPR021109">
    <property type="entry name" value="Peptidase_aspartic_dom_sf"/>
</dbReference>